<dbReference type="AlphaFoldDB" id="A0A1V6N010"/>
<reference evidence="1 2" key="1">
    <citation type="submission" date="2014-12" db="EMBL/GenBank/DDBJ databases">
        <title>Genome sequence of Methanobrevibacter arboriphilicus DH1, DSM1125.</title>
        <authorList>
            <person name="Poehlein A."/>
            <person name="Thauer R.K."/>
            <person name="Seedorf H."/>
            <person name="Daniel R."/>
        </authorList>
    </citation>
    <scope>NUCLEOTIDE SEQUENCE [LARGE SCALE GENOMIC DNA]</scope>
    <source>
        <strain evidence="1 2">DH1</strain>
    </source>
</reference>
<gene>
    <name evidence="1" type="ORF">MBBAR_33c00020</name>
</gene>
<evidence type="ECO:0000313" key="2">
    <source>
        <dbReference type="Proteomes" id="UP000191661"/>
    </source>
</evidence>
<proteinExistence type="predicted"/>
<sequence length="38" mass="4073">MIINNIVNSSTFSNKSAGGAILFNINLFNIFIIDGGEL</sequence>
<name>A0A1V6N010_METAZ</name>
<keyword evidence="2" id="KW-1185">Reference proteome</keyword>
<protein>
    <submittedName>
        <fullName evidence="1">Uncharacterized protein</fullName>
    </submittedName>
</protein>
<comment type="caution">
    <text evidence="1">The sequence shown here is derived from an EMBL/GenBank/DDBJ whole genome shotgun (WGS) entry which is preliminary data.</text>
</comment>
<dbReference type="EMBL" id="JXMW01000033">
    <property type="protein sequence ID" value="OQD57952.1"/>
    <property type="molecule type" value="Genomic_DNA"/>
</dbReference>
<dbReference type="Proteomes" id="UP000191661">
    <property type="component" value="Unassembled WGS sequence"/>
</dbReference>
<accession>A0A1V6N010</accession>
<evidence type="ECO:0000313" key="1">
    <source>
        <dbReference type="EMBL" id="OQD57952.1"/>
    </source>
</evidence>
<organism evidence="1 2">
    <name type="scientific">Methanobrevibacter arboriphilus JCM 13429 = DSM 1125</name>
    <dbReference type="NCBI Taxonomy" id="1300164"/>
    <lineage>
        <taxon>Archaea</taxon>
        <taxon>Methanobacteriati</taxon>
        <taxon>Methanobacteriota</taxon>
        <taxon>Methanomada group</taxon>
        <taxon>Methanobacteria</taxon>
        <taxon>Methanobacteriales</taxon>
        <taxon>Methanobacteriaceae</taxon>
        <taxon>Methanobrevibacter</taxon>
    </lineage>
</organism>